<feature type="region of interest" description="Disordered" evidence="1">
    <location>
        <begin position="83"/>
        <end position="161"/>
    </location>
</feature>
<gene>
    <name evidence="2" type="ORF">BD310DRAFT_923632</name>
</gene>
<reference evidence="2 3" key="1">
    <citation type="submission" date="2019-01" db="EMBL/GenBank/DDBJ databases">
        <title>Draft genome sequences of three monokaryotic isolates of the white-rot basidiomycete fungus Dichomitus squalens.</title>
        <authorList>
            <consortium name="DOE Joint Genome Institute"/>
            <person name="Lopez S.C."/>
            <person name="Andreopoulos B."/>
            <person name="Pangilinan J."/>
            <person name="Lipzen A."/>
            <person name="Riley R."/>
            <person name="Ahrendt S."/>
            <person name="Ng V."/>
            <person name="Barry K."/>
            <person name="Daum C."/>
            <person name="Grigoriev I.V."/>
            <person name="Hilden K.S."/>
            <person name="Makela M.R."/>
            <person name="de Vries R.P."/>
        </authorList>
    </citation>
    <scope>NUCLEOTIDE SEQUENCE [LARGE SCALE GENOMIC DNA]</scope>
    <source>
        <strain evidence="2 3">CBS 464.89</strain>
    </source>
</reference>
<protein>
    <submittedName>
        <fullName evidence="2">Uncharacterized protein</fullName>
    </submittedName>
</protein>
<sequence length="161" mass="17138">MSSCPGRGQALHSHEAGSPAMNPSATSSTARSSRCSREHQTPIQHAPKRTSISSSLSRPSPAHILPVRCIAIQSAMRAVRTMRTNAISSGTPLVFRPTRSSCPQTTARPALPPPASKHAPSKSDSKNWNSGQRREQVQQPVSGRAPGGGNDVRSWVSVDSR</sequence>
<keyword evidence="3" id="KW-1185">Reference proteome</keyword>
<feature type="compositionally biased region" description="Polar residues" evidence="1">
    <location>
        <begin position="98"/>
        <end position="107"/>
    </location>
</feature>
<evidence type="ECO:0000313" key="2">
    <source>
        <dbReference type="EMBL" id="TBU59983.1"/>
    </source>
</evidence>
<proteinExistence type="predicted"/>
<name>A0A4Q9PYY1_9APHY</name>
<evidence type="ECO:0000256" key="1">
    <source>
        <dbReference type="SAM" id="MobiDB-lite"/>
    </source>
</evidence>
<feature type="compositionally biased region" description="Low complexity" evidence="1">
    <location>
        <begin position="24"/>
        <end position="33"/>
    </location>
</feature>
<feature type="compositionally biased region" description="Low complexity" evidence="1">
    <location>
        <begin position="51"/>
        <end position="60"/>
    </location>
</feature>
<feature type="compositionally biased region" description="Polar residues" evidence="1">
    <location>
        <begin position="127"/>
        <end position="141"/>
    </location>
</feature>
<dbReference type="EMBL" id="ML145108">
    <property type="protein sequence ID" value="TBU59983.1"/>
    <property type="molecule type" value="Genomic_DNA"/>
</dbReference>
<dbReference type="Proteomes" id="UP000292082">
    <property type="component" value="Unassembled WGS sequence"/>
</dbReference>
<organism evidence="2 3">
    <name type="scientific">Dichomitus squalens</name>
    <dbReference type="NCBI Taxonomy" id="114155"/>
    <lineage>
        <taxon>Eukaryota</taxon>
        <taxon>Fungi</taxon>
        <taxon>Dikarya</taxon>
        <taxon>Basidiomycota</taxon>
        <taxon>Agaricomycotina</taxon>
        <taxon>Agaricomycetes</taxon>
        <taxon>Polyporales</taxon>
        <taxon>Polyporaceae</taxon>
        <taxon>Dichomitus</taxon>
    </lineage>
</organism>
<feature type="region of interest" description="Disordered" evidence="1">
    <location>
        <begin position="1"/>
        <end position="60"/>
    </location>
</feature>
<accession>A0A4Q9PYY1</accession>
<evidence type="ECO:0000313" key="3">
    <source>
        <dbReference type="Proteomes" id="UP000292082"/>
    </source>
</evidence>
<dbReference type="AlphaFoldDB" id="A0A4Q9PYY1"/>